<gene>
    <name evidence="1" type="ORF">I6G47_21810</name>
</gene>
<sequence length="143" mass="15451">MHPAKPEICTGPVFHSGDNFHHLLQIAANLNPRKIRCKSTMNRENHSINPQACQQHAHKIDHRPHTLAAVGKTVDAATRTAINGHGNNPGTAGGQMSIPATDTHLYAHAIGGCSDPYDVQLVGCTGYEKRALCAVFHKISHLI</sequence>
<dbReference type="Proteomes" id="UP000595064">
    <property type="component" value="Chromosome"/>
</dbReference>
<accession>A0A7T2YPX1</accession>
<dbReference type="AlphaFoldDB" id="A0A7T2YPX1"/>
<dbReference type="KEGG" id="dla:I6G47_21810"/>
<dbReference type="EMBL" id="CP065748">
    <property type="protein sequence ID" value="QPS79634.1"/>
    <property type="molecule type" value="Genomic_DNA"/>
</dbReference>
<organism evidence="1 2">
    <name type="scientific">Delftia lacustris</name>
    <dbReference type="NCBI Taxonomy" id="558537"/>
    <lineage>
        <taxon>Bacteria</taxon>
        <taxon>Pseudomonadati</taxon>
        <taxon>Pseudomonadota</taxon>
        <taxon>Betaproteobacteria</taxon>
        <taxon>Burkholderiales</taxon>
        <taxon>Comamonadaceae</taxon>
        <taxon>Delftia</taxon>
    </lineage>
</organism>
<reference evidence="1 2" key="1">
    <citation type="submission" date="2020-12" db="EMBL/GenBank/DDBJ databases">
        <title>FDA dAtabase for Regulatory Grade micrObial Sequences (FDA-ARGOS): Supporting development and validation of Infectious Disease Dx tests.</title>
        <authorList>
            <person name="Sproer C."/>
            <person name="Gronow S."/>
            <person name="Severitt S."/>
            <person name="Schroder I."/>
            <person name="Tallon L."/>
            <person name="Sadzewicz L."/>
            <person name="Zhao X."/>
            <person name="Boylan J."/>
            <person name="Ott S."/>
            <person name="Bowen H."/>
            <person name="Vavikolanu K."/>
            <person name="Mehta A."/>
            <person name="Aluvathingal J."/>
            <person name="Nadendla S."/>
            <person name="Lowell S."/>
            <person name="Myers T."/>
            <person name="Yan Y."/>
            <person name="Sichtig H."/>
        </authorList>
    </citation>
    <scope>NUCLEOTIDE SEQUENCE [LARGE SCALE GENOMIC DNA]</scope>
    <source>
        <strain evidence="1 2">FDAARGOS_890</strain>
    </source>
</reference>
<evidence type="ECO:0000313" key="2">
    <source>
        <dbReference type="Proteomes" id="UP000595064"/>
    </source>
</evidence>
<proteinExistence type="predicted"/>
<keyword evidence="2" id="KW-1185">Reference proteome</keyword>
<dbReference type="RefSeq" id="WP_155524824.1">
    <property type="nucleotide sequence ID" value="NZ_CP065748.1"/>
</dbReference>
<protein>
    <submittedName>
        <fullName evidence="1">Uncharacterized protein</fullName>
    </submittedName>
</protein>
<evidence type="ECO:0000313" key="1">
    <source>
        <dbReference type="EMBL" id="QPS79634.1"/>
    </source>
</evidence>
<name>A0A7T2YPX1_9BURK</name>